<dbReference type="Pfam" id="PF18925">
    <property type="entry name" value="DUF5675"/>
    <property type="match status" value="1"/>
</dbReference>
<comment type="caution">
    <text evidence="2">The sequence shown here is derived from an EMBL/GenBank/DDBJ whole genome shotgun (WGS) entry which is preliminary data.</text>
</comment>
<dbReference type="EMBL" id="SNRY01000021">
    <property type="protein sequence ID" value="KAA6350896.1"/>
    <property type="molecule type" value="Genomic_DNA"/>
</dbReference>
<reference evidence="2" key="1">
    <citation type="submission" date="2019-03" db="EMBL/GenBank/DDBJ databases">
        <title>Single cell metagenomics reveals metabolic interactions within the superorganism composed of flagellate Streblomastix strix and complex community of Bacteroidetes bacteria on its surface.</title>
        <authorList>
            <person name="Treitli S.C."/>
            <person name="Kolisko M."/>
            <person name="Husnik F."/>
            <person name="Keeling P."/>
            <person name="Hampl V."/>
        </authorList>
    </citation>
    <scope>NUCLEOTIDE SEQUENCE</scope>
    <source>
        <strain evidence="2">STM</strain>
    </source>
</reference>
<dbReference type="InterPro" id="IPR043732">
    <property type="entry name" value="DUF5675"/>
</dbReference>
<name>A0A5J4SXD5_9ZZZZ</name>
<evidence type="ECO:0000259" key="1">
    <source>
        <dbReference type="Pfam" id="PF18925"/>
    </source>
</evidence>
<dbReference type="AlphaFoldDB" id="A0A5J4SXD5"/>
<gene>
    <name evidence="2" type="ORF">EZS27_001743</name>
</gene>
<proteinExistence type="predicted"/>
<feature type="domain" description="DUF5675" evidence="1">
    <location>
        <begin position="5"/>
        <end position="116"/>
    </location>
</feature>
<organism evidence="2">
    <name type="scientific">termite gut metagenome</name>
    <dbReference type="NCBI Taxonomy" id="433724"/>
    <lineage>
        <taxon>unclassified sequences</taxon>
        <taxon>metagenomes</taxon>
        <taxon>organismal metagenomes</taxon>
    </lineage>
</organism>
<sequence length="131" mass="14976">MKITVKRRFLGETYTIGSLFVNGVYFCDTLEDKVREKKVMHQTAIPYGTYQVIVNLSPSKKRMLPRLLGVPHFEGILIHRGNTAEDSSGCIIVGENKVKGKVIHSTPYEERLTQLCREAQNRKEEIKIEIV</sequence>
<evidence type="ECO:0000313" key="2">
    <source>
        <dbReference type="EMBL" id="KAA6350896.1"/>
    </source>
</evidence>
<protein>
    <recommendedName>
        <fullName evidence="1">DUF5675 domain-containing protein</fullName>
    </recommendedName>
</protein>
<accession>A0A5J4SXD5</accession>